<evidence type="ECO:0000256" key="5">
    <source>
        <dbReference type="ARBA" id="ARBA00023136"/>
    </source>
</evidence>
<feature type="transmembrane region" description="Helical" evidence="7">
    <location>
        <begin position="48"/>
        <end position="68"/>
    </location>
</feature>
<dbReference type="OrthoDB" id="3257095at2759"/>
<feature type="transmembrane region" description="Helical" evidence="7">
    <location>
        <begin position="178"/>
        <end position="198"/>
    </location>
</feature>
<evidence type="ECO:0000256" key="2">
    <source>
        <dbReference type="ARBA" id="ARBA00022448"/>
    </source>
</evidence>
<evidence type="ECO:0000256" key="3">
    <source>
        <dbReference type="ARBA" id="ARBA00022692"/>
    </source>
</evidence>
<evidence type="ECO:0000256" key="4">
    <source>
        <dbReference type="ARBA" id="ARBA00022989"/>
    </source>
</evidence>
<feature type="transmembrane region" description="Helical" evidence="7">
    <location>
        <begin position="210"/>
        <end position="230"/>
    </location>
</feature>
<reference evidence="8 9" key="1">
    <citation type="journal article" date="2021" name="Nat. Commun.">
        <title>Genetic determinants of endophytism in the Arabidopsis root mycobiome.</title>
        <authorList>
            <person name="Mesny F."/>
            <person name="Miyauchi S."/>
            <person name="Thiergart T."/>
            <person name="Pickel B."/>
            <person name="Atanasova L."/>
            <person name="Karlsson M."/>
            <person name="Huettel B."/>
            <person name="Barry K.W."/>
            <person name="Haridas S."/>
            <person name="Chen C."/>
            <person name="Bauer D."/>
            <person name="Andreopoulos W."/>
            <person name="Pangilinan J."/>
            <person name="LaButti K."/>
            <person name="Riley R."/>
            <person name="Lipzen A."/>
            <person name="Clum A."/>
            <person name="Drula E."/>
            <person name="Henrissat B."/>
            <person name="Kohler A."/>
            <person name="Grigoriev I.V."/>
            <person name="Martin F.M."/>
            <person name="Hacquard S."/>
        </authorList>
    </citation>
    <scope>NUCLEOTIDE SEQUENCE [LARGE SCALE GENOMIC DNA]</scope>
    <source>
        <strain evidence="8 9">MPI-CAGE-CH-0241</strain>
    </source>
</reference>
<name>A0A9P8WCV5_9HYPO</name>
<sequence length="538" mass="57874">MDNSSLNRAPSDADLKKGIPDLEHSVSRPLGNLSDEERLAQLGHQQELGRNFSLPALGALCLCLMATWEALSTVISSALVSGGPPCLFYNYVLSFACTVCIVLSLGEIASIYPTAGGQYHWVAALCPPSTRTAASWATGWISVGGQIVLTASAAFAAGLQAQALITLNHPDTYTPTRWQGMLFYWAILAYAAVLNIWGMKAMPHVNLVSGILHVGAFAGIVITLGVMAPKNTASFVFTEFVNSSGWKSDGVSWLVGMQSAVYPFLGYDAACHLAEELPHASRNVPLAMVGSVIVNGIMGFAYVIILLYSASSLESLLTTPTGFPFIQIFLDATKSQAGATVMSLMPVLIATAATVAGTASTSRTLWAFARDKATPFHEYFSHVNTTLQVPVRAVAFILILQVLLGLIYLGNATAFNAILSMAIIGLYISYFLPIFYMTFFGRRTLKRSDYGSFTLPRAVGVVANVIAMIWMIVVIIFSTFPLAMPVTAQSMNYSSVVLAGWALFGAVYYYTGGKNTYEVPLTDLTVILEETEETVNMK</sequence>
<feature type="transmembrane region" description="Helical" evidence="7">
    <location>
        <begin position="286"/>
        <end position="308"/>
    </location>
</feature>
<protein>
    <submittedName>
        <fullName evidence="8">Choline transport protein</fullName>
    </submittedName>
</protein>
<keyword evidence="5 7" id="KW-0472">Membrane</keyword>
<feature type="transmembrane region" description="Helical" evidence="7">
    <location>
        <begin position="415"/>
        <end position="437"/>
    </location>
</feature>
<dbReference type="EMBL" id="JAGPYM010000006">
    <property type="protein sequence ID" value="KAH6893381.1"/>
    <property type="molecule type" value="Genomic_DNA"/>
</dbReference>
<dbReference type="Proteomes" id="UP000777438">
    <property type="component" value="Unassembled WGS sequence"/>
</dbReference>
<dbReference type="PIRSF" id="PIRSF006060">
    <property type="entry name" value="AA_transporter"/>
    <property type="match status" value="1"/>
</dbReference>
<feature type="transmembrane region" description="Helical" evidence="7">
    <location>
        <begin position="88"/>
        <end position="112"/>
    </location>
</feature>
<comment type="subcellular location">
    <subcellularLocation>
        <location evidence="1">Membrane</location>
        <topology evidence="1">Multi-pass membrane protein</topology>
    </subcellularLocation>
</comment>
<accession>A0A9P8WCV5</accession>
<feature type="transmembrane region" description="Helical" evidence="7">
    <location>
        <begin position="389"/>
        <end position="409"/>
    </location>
</feature>
<dbReference type="AlphaFoldDB" id="A0A9P8WCV5"/>
<dbReference type="GO" id="GO:0016020">
    <property type="term" value="C:membrane"/>
    <property type="evidence" value="ECO:0007669"/>
    <property type="project" value="UniProtKB-SubCell"/>
</dbReference>
<feature type="transmembrane region" description="Helical" evidence="7">
    <location>
        <begin position="133"/>
        <end position="158"/>
    </location>
</feature>
<keyword evidence="2" id="KW-0813">Transport</keyword>
<keyword evidence="9" id="KW-1185">Reference proteome</keyword>
<dbReference type="Pfam" id="PF13520">
    <property type="entry name" value="AA_permease_2"/>
    <property type="match status" value="1"/>
</dbReference>
<evidence type="ECO:0000313" key="8">
    <source>
        <dbReference type="EMBL" id="KAH6893381.1"/>
    </source>
</evidence>
<evidence type="ECO:0000256" key="6">
    <source>
        <dbReference type="SAM" id="MobiDB-lite"/>
    </source>
</evidence>
<gene>
    <name evidence="8" type="ORF">B0T10DRAFT_437271</name>
</gene>
<feature type="transmembrane region" description="Helical" evidence="7">
    <location>
        <begin position="458"/>
        <end position="480"/>
    </location>
</feature>
<dbReference type="Gene3D" id="1.20.1740.10">
    <property type="entry name" value="Amino acid/polyamine transporter I"/>
    <property type="match status" value="1"/>
</dbReference>
<dbReference type="GO" id="GO:0022857">
    <property type="term" value="F:transmembrane transporter activity"/>
    <property type="evidence" value="ECO:0007669"/>
    <property type="project" value="InterPro"/>
</dbReference>
<feature type="compositionally biased region" description="Basic and acidic residues" evidence="6">
    <location>
        <begin position="11"/>
        <end position="23"/>
    </location>
</feature>
<feature type="transmembrane region" description="Helical" evidence="7">
    <location>
        <begin position="344"/>
        <end position="368"/>
    </location>
</feature>
<evidence type="ECO:0000313" key="9">
    <source>
        <dbReference type="Proteomes" id="UP000777438"/>
    </source>
</evidence>
<organism evidence="8 9">
    <name type="scientific">Thelonectria olida</name>
    <dbReference type="NCBI Taxonomy" id="1576542"/>
    <lineage>
        <taxon>Eukaryota</taxon>
        <taxon>Fungi</taxon>
        <taxon>Dikarya</taxon>
        <taxon>Ascomycota</taxon>
        <taxon>Pezizomycotina</taxon>
        <taxon>Sordariomycetes</taxon>
        <taxon>Hypocreomycetidae</taxon>
        <taxon>Hypocreales</taxon>
        <taxon>Nectriaceae</taxon>
        <taxon>Thelonectria</taxon>
    </lineage>
</organism>
<evidence type="ECO:0000256" key="1">
    <source>
        <dbReference type="ARBA" id="ARBA00004141"/>
    </source>
</evidence>
<keyword evidence="3 7" id="KW-0812">Transmembrane</keyword>
<proteinExistence type="predicted"/>
<dbReference type="PANTHER" id="PTHR45649">
    <property type="entry name" value="AMINO-ACID PERMEASE BAT1"/>
    <property type="match status" value="1"/>
</dbReference>
<feature type="region of interest" description="Disordered" evidence="6">
    <location>
        <begin position="1"/>
        <end position="23"/>
    </location>
</feature>
<comment type="caution">
    <text evidence="8">The sequence shown here is derived from an EMBL/GenBank/DDBJ whole genome shotgun (WGS) entry which is preliminary data.</text>
</comment>
<dbReference type="PANTHER" id="PTHR45649:SF14">
    <property type="entry name" value="GABA PERMEASE"/>
    <property type="match status" value="1"/>
</dbReference>
<dbReference type="InterPro" id="IPR002293">
    <property type="entry name" value="AA/rel_permease1"/>
</dbReference>
<keyword evidence="4 7" id="KW-1133">Transmembrane helix</keyword>
<evidence type="ECO:0000256" key="7">
    <source>
        <dbReference type="SAM" id="Phobius"/>
    </source>
</evidence>
<feature type="transmembrane region" description="Helical" evidence="7">
    <location>
        <begin position="492"/>
        <end position="511"/>
    </location>
</feature>